<dbReference type="eggNOG" id="COG0810">
    <property type="taxonomic scope" value="Bacteria"/>
</dbReference>
<evidence type="ECO:0000313" key="3">
    <source>
        <dbReference type="Proteomes" id="UP000028492"/>
    </source>
</evidence>
<evidence type="ECO:0000256" key="1">
    <source>
        <dbReference type="SAM" id="Phobius"/>
    </source>
</evidence>
<dbReference type="Proteomes" id="UP000028492">
    <property type="component" value="Chromosome"/>
</dbReference>
<gene>
    <name evidence="2" type="ORF">AJAP_28015</name>
</gene>
<sequence length="161" mass="17280">MADTKTQTTRKRKRRPVSVSLVVWGSFLVGILGSLGFNIASTVITNGWGPAVAVAMLWPLLNLGAVEMMIRVPWPRGNGWTALRYGPTGAVALISFGISYSHIHHVMSTIGEASFSAMAAPLAIDFLMLLSGVALVVLHSPKPPVRRRKAAPRRRPALATA</sequence>
<reference evidence="2 3" key="1">
    <citation type="journal article" date="2014" name="J. Biotechnol.">
        <title>Complete genome sequence of the actinobacterium Amycolatopsis japonica MG417-CF17(T) (=DSM 44213T) producing (S,S)-N,N'-ethylenediaminedisuccinic acid.</title>
        <authorList>
            <person name="Stegmann E."/>
            <person name="Albersmeier A."/>
            <person name="Spohn M."/>
            <person name="Gert H."/>
            <person name="Weber T."/>
            <person name="Wohlleben W."/>
            <person name="Kalinowski J."/>
            <person name="Ruckert C."/>
        </authorList>
    </citation>
    <scope>NUCLEOTIDE SEQUENCE [LARGE SCALE GENOMIC DNA]</scope>
    <source>
        <strain evidence="3">MG417-CF17 (DSM 44213)</strain>
    </source>
</reference>
<dbReference type="EMBL" id="CP008953">
    <property type="protein sequence ID" value="AIG78442.1"/>
    <property type="molecule type" value="Genomic_DNA"/>
</dbReference>
<keyword evidence="1" id="KW-0472">Membrane</keyword>
<dbReference type="AlphaFoldDB" id="A0A075UW94"/>
<feature type="transmembrane region" description="Helical" evidence="1">
    <location>
        <begin position="50"/>
        <end position="70"/>
    </location>
</feature>
<dbReference type="KEGG" id="aja:AJAP_28015"/>
<keyword evidence="1" id="KW-1133">Transmembrane helix</keyword>
<dbReference type="HOGENOM" id="CLU_1640263_0_0_11"/>
<proteinExistence type="predicted"/>
<protein>
    <submittedName>
        <fullName evidence="2">Uncharacterized protein</fullName>
    </submittedName>
</protein>
<feature type="transmembrane region" description="Helical" evidence="1">
    <location>
        <begin position="115"/>
        <end position="138"/>
    </location>
</feature>
<accession>A0A075UW94</accession>
<dbReference type="RefSeq" id="WP_038516686.1">
    <property type="nucleotide sequence ID" value="NZ_CP008953.1"/>
</dbReference>
<feature type="transmembrane region" description="Helical" evidence="1">
    <location>
        <begin position="82"/>
        <end position="103"/>
    </location>
</feature>
<keyword evidence="3" id="KW-1185">Reference proteome</keyword>
<name>A0A075UW94_9PSEU</name>
<dbReference type="STRING" id="208439.AJAP_28015"/>
<keyword evidence="1" id="KW-0812">Transmembrane</keyword>
<evidence type="ECO:0000313" key="2">
    <source>
        <dbReference type="EMBL" id="AIG78442.1"/>
    </source>
</evidence>
<organism evidence="2 3">
    <name type="scientific">Amycolatopsis japonica</name>
    <dbReference type="NCBI Taxonomy" id="208439"/>
    <lineage>
        <taxon>Bacteria</taxon>
        <taxon>Bacillati</taxon>
        <taxon>Actinomycetota</taxon>
        <taxon>Actinomycetes</taxon>
        <taxon>Pseudonocardiales</taxon>
        <taxon>Pseudonocardiaceae</taxon>
        <taxon>Amycolatopsis</taxon>
        <taxon>Amycolatopsis japonica group</taxon>
    </lineage>
</organism>
<feature type="transmembrane region" description="Helical" evidence="1">
    <location>
        <begin position="21"/>
        <end position="44"/>
    </location>
</feature>